<evidence type="ECO:0008006" key="10">
    <source>
        <dbReference type="Google" id="ProtNLM"/>
    </source>
</evidence>
<evidence type="ECO:0000259" key="7">
    <source>
        <dbReference type="PROSITE" id="PS51396"/>
    </source>
</evidence>
<dbReference type="PANTHER" id="PTHR19849">
    <property type="entry name" value="PHOSPHOLIPASE A-2-ACTIVATING PROTEIN"/>
    <property type="match status" value="1"/>
</dbReference>
<keyword evidence="4" id="KW-0677">Repeat</keyword>
<dbReference type="EMBL" id="CP059274">
    <property type="protein sequence ID" value="QLQ82687.1"/>
    <property type="molecule type" value="Genomic_DNA"/>
</dbReference>
<evidence type="ECO:0000256" key="4">
    <source>
        <dbReference type="ARBA" id="ARBA00022737"/>
    </source>
</evidence>
<dbReference type="InterPro" id="IPR015155">
    <property type="entry name" value="PFU"/>
</dbReference>
<dbReference type="Pfam" id="PF08324">
    <property type="entry name" value="PUL"/>
    <property type="match status" value="1"/>
</dbReference>
<dbReference type="SMART" id="SM00320">
    <property type="entry name" value="WD40"/>
    <property type="match status" value="6"/>
</dbReference>
<dbReference type="InterPro" id="IPR038122">
    <property type="entry name" value="PFU_sf"/>
</dbReference>
<keyword evidence="9" id="KW-1185">Reference proteome</keyword>
<evidence type="ECO:0000256" key="1">
    <source>
        <dbReference type="ARBA" id="ARBA00004496"/>
    </source>
</evidence>
<dbReference type="InterPro" id="IPR013535">
    <property type="entry name" value="PUL_dom"/>
</dbReference>
<dbReference type="Gene3D" id="1.25.10.10">
    <property type="entry name" value="Leucine-rich Repeat Variant"/>
    <property type="match status" value="1"/>
</dbReference>
<dbReference type="InterPro" id="IPR015943">
    <property type="entry name" value="WD40/YVTN_repeat-like_dom_sf"/>
</dbReference>
<dbReference type="SUPFAM" id="SSF50978">
    <property type="entry name" value="WD40 repeat-like"/>
    <property type="match status" value="1"/>
</dbReference>
<gene>
    <name evidence="8" type="ORF">HG537_0H04500</name>
</gene>
<dbReference type="PROSITE" id="PS51396">
    <property type="entry name" value="PUL"/>
    <property type="match status" value="1"/>
</dbReference>
<dbReference type="Pfam" id="PF00400">
    <property type="entry name" value="WD40"/>
    <property type="match status" value="6"/>
</dbReference>
<accession>A0A7H9I0H4</accession>
<feature type="repeat" description="WD" evidence="5">
    <location>
        <begin position="96"/>
        <end position="126"/>
    </location>
</feature>
<dbReference type="OrthoDB" id="10265988at2759"/>
<keyword evidence="2" id="KW-0963">Cytoplasm</keyword>
<evidence type="ECO:0000313" key="9">
    <source>
        <dbReference type="Proteomes" id="UP000510647"/>
    </source>
</evidence>
<dbReference type="GO" id="GO:0043161">
    <property type="term" value="P:proteasome-mediated ubiquitin-dependent protein catabolic process"/>
    <property type="evidence" value="ECO:0007669"/>
    <property type="project" value="TreeGrafter"/>
</dbReference>
<feature type="repeat" description="WD" evidence="5">
    <location>
        <begin position="217"/>
        <end position="247"/>
    </location>
</feature>
<dbReference type="PROSITE" id="PS51394">
    <property type="entry name" value="PFU"/>
    <property type="match status" value="1"/>
</dbReference>
<dbReference type="Proteomes" id="UP000510647">
    <property type="component" value="Chromosome 8"/>
</dbReference>
<feature type="domain" description="PFU" evidence="6">
    <location>
        <begin position="352"/>
        <end position="449"/>
    </location>
</feature>
<proteinExistence type="predicted"/>
<dbReference type="PROSITE" id="PS50082">
    <property type="entry name" value="WD_REPEATS_2"/>
    <property type="match status" value="4"/>
</dbReference>
<evidence type="ECO:0000259" key="6">
    <source>
        <dbReference type="PROSITE" id="PS51394"/>
    </source>
</evidence>
<organism evidence="8 9">
    <name type="scientific">Torulaspora globosa</name>
    <dbReference type="NCBI Taxonomy" id="48254"/>
    <lineage>
        <taxon>Eukaryota</taxon>
        <taxon>Fungi</taxon>
        <taxon>Dikarya</taxon>
        <taxon>Ascomycota</taxon>
        <taxon>Saccharomycotina</taxon>
        <taxon>Saccharomycetes</taxon>
        <taxon>Saccharomycetales</taxon>
        <taxon>Saccharomycetaceae</taxon>
        <taxon>Torulaspora</taxon>
    </lineage>
</organism>
<evidence type="ECO:0000256" key="5">
    <source>
        <dbReference type="PROSITE-ProRule" id="PRU00221"/>
    </source>
</evidence>
<dbReference type="Gene3D" id="2.130.10.10">
    <property type="entry name" value="YVTN repeat-like/Quinoprotein amine dehydrogenase"/>
    <property type="match status" value="1"/>
</dbReference>
<evidence type="ECO:0000256" key="3">
    <source>
        <dbReference type="ARBA" id="ARBA00022574"/>
    </source>
</evidence>
<comment type="subcellular location">
    <subcellularLocation>
        <location evidence="1">Cytoplasm</location>
    </subcellularLocation>
</comment>
<feature type="repeat" description="WD" evidence="5">
    <location>
        <begin position="8"/>
        <end position="39"/>
    </location>
</feature>
<keyword evidence="3 5" id="KW-0853">WD repeat</keyword>
<sequence>MFELSGTLEGHSQDVRDVVCMSDDRIASVSRDGTLRVWSRSEVGEWHGVVLERCDGFLNSVCYSESQGLLYYGGKDSLVNACYVEGVEGQDPVYTLVGHGSNVCSLDCRDGVVVSGSWDKTAKVWENGRLKWELRGHEASVWDAKVVPGTRDEFLTVSADRTVKLWKRDSVVKSFANIHKDVIRHVEIAPSGEHFATCSNDGTIKMCDFDGKLLQTFEGHESFVYSFKIRPNGELVSCGEDRTVRVWLPNGQLKQVIQIPAISVWTIDLLPNGDIVVGSSDNCIRVFTEDEVRKAPSHEREALQKEIESSTINSQTMGVDESNIEPYESLQSPGKKEGQVIVVRAPTGVVEAHQFTQGVWSKIGDVVGSAQSGSGKKTEFEGKKYDYVFDVDIEDGKPPLKLPVNTSDNPYTLADDFLARNDLPISYRDQVVNFILKNTSGMSLDVPDTTPQASSYSVLPVKDFLFMSDYNPETIFNGIVKLNSNQKIFDDESLAEIGAALHNVDESWELLYSYATTIRSQWQVKVPAYDLIRIIVPKLPYSRDIGDFIEEGLGNKNIAIAMLTARILTNCFQNEHWGIGLMSSGNVYNSVFVTIDDEFPQATQKQLQNFAIAVSTLLFNYSALIVKEPRYLGIVPAISDAINTKFGIKTSFQDCEEAAYRLLIAFGNLATVEPSLKHFAGSLSWTKRLKAVYGSSPRFQQVFQDLNI</sequence>
<dbReference type="GO" id="GO:0005634">
    <property type="term" value="C:nucleus"/>
    <property type="evidence" value="ECO:0007669"/>
    <property type="project" value="TreeGrafter"/>
</dbReference>
<dbReference type="AlphaFoldDB" id="A0A7H9I0H4"/>
<dbReference type="InterPro" id="IPR011989">
    <property type="entry name" value="ARM-like"/>
</dbReference>
<dbReference type="InterPro" id="IPR001680">
    <property type="entry name" value="WD40_rpt"/>
</dbReference>
<evidence type="ECO:0000256" key="2">
    <source>
        <dbReference type="ARBA" id="ARBA00022490"/>
    </source>
</evidence>
<dbReference type="InterPro" id="IPR036322">
    <property type="entry name" value="WD40_repeat_dom_sf"/>
</dbReference>
<feature type="domain" description="PUL" evidence="7">
    <location>
        <begin position="457"/>
        <end position="708"/>
    </location>
</feature>
<dbReference type="GO" id="GO:0005737">
    <property type="term" value="C:cytoplasm"/>
    <property type="evidence" value="ECO:0007669"/>
    <property type="project" value="UniProtKB-SubCell"/>
</dbReference>
<protein>
    <recommendedName>
        <fullName evidence="10">PFU domain-containing protein</fullName>
    </recommendedName>
</protein>
<dbReference type="Gene3D" id="3.10.20.870">
    <property type="entry name" value="PFU (PLAA family ubiquitin binding), C-terminal domain"/>
    <property type="match status" value="1"/>
</dbReference>
<dbReference type="PROSITE" id="PS50294">
    <property type="entry name" value="WD_REPEATS_REGION"/>
    <property type="match status" value="2"/>
</dbReference>
<dbReference type="PANTHER" id="PTHR19849:SF0">
    <property type="entry name" value="PHOSPHOLIPASE A-2-ACTIVATING PROTEIN"/>
    <property type="match status" value="1"/>
</dbReference>
<reference evidence="8 9" key="1">
    <citation type="submission" date="2020-06" db="EMBL/GenBank/DDBJ databases">
        <title>The yeast mating-type switching endonuclease HO is a domesticated member of an unorthodox homing genetic element family.</title>
        <authorList>
            <person name="Coughlan A.Y."/>
            <person name="Lombardi L."/>
            <person name="Braun-Galleani S."/>
            <person name="Martos A.R."/>
            <person name="Galeote V."/>
            <person name="Bigey F."/>
            <person name="Dequin S."/>
            <person name="Byrne K.P."/>
            <person name="Wolfe K.H."/>
        </authorList>
    </citation>
    <scope>NUCLEOTIDE SEQUENCE [LARGE SCALE GENOMIC DNA]</scope>
    <source>
        <strain evidence="8 9">CBS2947</strain>
    </source>
</reference>
<dbReference type="Pfam" id="PF09070">
    <property type="entry name" value="PFU"/>
    <property type="match status" value="1"/>
</dbReference>
<feature type="repeat" description="WD" evidence="5">
    <location>
        <begin position="134"/>
        <end position="167"/>
    </location>
</feature>
<dbReference type="GO" id="GO:0010992">
    <property type="term" value="P:ubiquitin recycling"/>
    <property type="evidence" value="ECO:0007669"/>
    <property type="project" value="TreeGrafter"/>
</dbReference>
<evidence type="ECO:0000313" key="8">
    <source>
        <dbReference type="EMBL" id="QLQ82687.1"/>
    </source>
</evidence>
<dbReference type="CDD" id="cd00200">
    <property type="entry name" value="WD40"/>
    <property type="match status" value="1"/>
</dbReference>
<name>A0A7H9I0H4_9SACH</name>
<dbReference type="GO" id="GO:0043130">
    <property type="term" value="F:ubiquitin binding"/>
    <property type="evidence" value="ECO:0007669"/>
    <property type="project" value="TreeGrafter"/>
</dbReference>